<organism evidence="4 5">
    <name type="scientific">Rhizodiscina lignyota</name>
    <dbReference type="NCBI Taxonomy" id="1504668"/>
    <lineage>
        <taxon>Eukaryota</taxon>
        <taxon>Fungi</taxon>
        <taxon>Dikarya</taxon>
        <taxon>Ascomycota</taxon>
        <taxon>Pezizomycotina</taxon>
        <taxon>Dothideomycetes</taxon>
        <taxon>Pleosporomycetidae</taxon>
        <taxon>Aulographales</taxon>
        <taxon>Rhizodiscinaceae</taxon>
        <taxon>Rhizodiscina</taxon>
    </lineage>
</organism>
<dbReference type="AlphaFoldDB" id="A0A9P4IRP4"/>
<dbReference type="OrthoDB" id="9984533at2759"/>
<dbReference type="SUPFAM" id="SSF51735">
    <property type="entry name" value="NAD(P)-binding Rossmann-fold domains"/>
    <property type="match status" value="1"/>
</dbReference>
<dbReference type="Pfam" id="PF05368">
    <property type="entry name" value="NmrA"/>
    <property type="match status" value="1"/>
</dbReference>
<evidence type="ECO:0000313" key="5">
    <source>
        <dbReference type="Proteomes" id="UP000799772"/>
    </source>
</evidence>
<reference evidence="4" key="1">
    <citation type="journal article" date="2020" name="Stud. Mycol.">
        <title>101 Dothideomycetes genomes: a test case for predicting lifestyles and emergence of pathogens.</title>
        <authorList>
            <person name="Haridas S."/>
            <person name="Albert R."/>
            <person name="Binder M."/>
            <person name="Bloem J."/>
            <person name="Labutti K."/>
            <person name="Salamov A."/>
            <person name="Andreopoulos B."/>
            <person name="Baker S."/>
            <person name="Barry K."/>
            <person name="Bills G."/>
            <person name="Bluhm B."/>
            <person name="Cannon C."/>
            <person name="Castanera R."/>
            <person name="Culley D."/>
            <person name="Daum C."/>
            <person name="Ezra D."/>
            <person name="Gonzalez J."/>
            <person name="Henrissat B."/>
            <person name="Kuo A."/>
            <person name="Liang C."/>
            <person name="Lipzen A."/>
            <person name="Lutzoni F."/>
            <person name="Magnuson J."/>
            <person name="Mondo S."/>
            <person name="Nolan M."/>
            <person name="Ohm R."/>
            <person name="Pangilinan J."/>
            <person name="Park H.-J."/>
            <person name="Ramirez L."/>
            <person name="Alfaro M."/>
            <person name="Sun H."/>
            <person name="Tritt A."/>
            <person name="Yoshinaga Y."/>
            <person name="Zwiers L.-H."/>
            <person name="Turgeon B."/>
            <person name="Goodwin S."/>
            <person name="Spatafora J."/>
            <person name="Crous P."/>
            <person name="Grigoriev I."/>
        </authorList>
    </citation>
    <scope>NUCLEOTIDE SEQUENCE</scope>
    <source>
        <strain evidence="4">CBS 133067</strain>
    </source>
</reference>
<comment type="caution">
    <text evidence="4">The sequence shown here is derived from an EMBL/GenBank/DDBJ whole genome shotgun (WGS) entry which is preliminary data.</text>
</comment>
<name>A0A9P4IRP4_9PEZI</name>
<gene>
    <name evidence="4" type="ORF">NA57DRAFT_52572</name>
</gene>
<dbReference type="InterPro" id="IPR045312">
    <property type="entry name" value="PCBER-like"/>
</dbReference>
<dbReference type="PANTHER" id="PTHR47706">
    <property type="entry name" value="NMRA-LIKE FAMILY PROTEIN"/>
    <property type="match status" value="1"/>
</dbReference>
<feature type="domain" description="NmrA-like" evidence="3">
    <location>
        <begin position="11"/>
        <end position="233"/>
    </location>
</feature>
<evidence type="ECO:0000256" key="2">
    <source>
        <dbReference type="ARBA" id="ARBA00023002"/>
    </source>
</evidence>
<dbReference type="Proteomes" id="UP000799772">
    <property type="component" value="Unassembled WGS sequence"/>
</dbReference>
<dbReference type="InterPro" id="IPR036291">
    <property type="entry name" value="NAD(P)-bd_dom_sf"/>
</dbReference>
<dbReference type="GO" id="GO:0016491">
    <property type="term" value="F:oxidoreductase activity"/>
    <property type="evidence" value="ECO:0007669"/>
    <property type="project" value="UniProtKB-KW"/>
</dbReference>
<dbReference type="CDD" id="cd05259">
    <property type="entry name" value="PCBER_SDR_a"/>
    <property type="match status" value="1"/>
</dbReference>
<proteinExistence type="predicted"/>
<keyword evidence="1" id="KW-0521">NADP</keyword>
<dbReference type="Gene3D" id="3.40.50.720">
    <property type="entry name" value="NAD(P)-binding Rossmann-like Domain"/>
    <property type="match status" value="1"/>
</dbReference>
<keyword evidence="5" id="KW-1185">Reference proteome</keyword>
<dbReference type="EMBL" id="ML978122">
    <property type="protein sequence ID" value="KAF2103036.1"/>
    <property type="molecule type" value="Genomic_DNA"/>
</dbReference>
<evidence type="ECO:0000256" key="1">
    <source>
        <dbReference type="ARBA" id="ARBA00022857"/>
    </source>
</evidence>
<evidence type="ECO:0000313" key="4">
    <source>
        <dbReference type="EMBL" id="KAF2103036.1"/>
    </source>
</evidence>
<dbReference type="PANTHER" id="PTHR47706:SF9">
    <property type="entry name" value="NMRA-LIKE DOMAIN-CONTAINING PROTEIN-RELATED"/>
    <property type="match status" value="1"/>
</dbReference>
<evidence type="ECO:0000259" key="3">
    <source>
        <dbReference type="Pfam" id="PF05368"/>
    </source>
</evidence>
<dbReference type="Gene3D" id="3.90.25.10">
    <property type="entry name" value="UDP-galactose 4-epimerase, domain 1"/>
    <property type="match status" value="1"/>
</dbReference>
<dbReference type="InterPro" id="IPR051609">
    <property type="entry name" value="NmrA/Isoflavone_reductase-like"/>
</dbReference>
<dbReference type="InterPro" id="IPR008030">
    <property type="entry name" value="NmrA-like"/>
</dbReference>
<keyword evidence="2" id="KW-0560">Oxidoreductase</keyword>
<sequence>MEQDTHIRKQASGNLGPHILNALHHAGFAVSVLTRPESSASFPAYASKIATDYSLSSLKSAFQNQDAVVSCVGVAGVSSQIAMIDAADEAGVKRFMPSEWGWAKDRPMLDELKQRLAEKEKVFDYLVEKCNASKTMSWSAIAAGPFLDWALVKVPALGFVIPAHKARIIGSGDEPVTASIGADIGKAAAGTLIHGDKSRNRFLKIFSVETTQNKILAVLERSSGTEWKVDRIGIDKLLEDKKQKLEEKNFQGAFVDVLAQQLFEDGKGRGRHVERSESENELLGIPEKDTEAVVELLLK</sequence>
<accession>A0A9P4IRP4</accession>
<protein>
    <recommendedName>
        <fullName evidence="3">NmrA-like domain-containing protein</fullName>
    </recommendedName>
</protein>